<accession>A0ABV6KHR3</accession>
<evidence type="ECO:0000313" key="1">
    <source>
        <dbReference type="EMBL" id="MFC0472595.1"/>
    </source>
</evidence>
<dbReference type="Proteomes" id="UP001589838">
    <property type="component" value="Unassembled WGS sequence"/>
</dbReference>
<dbReference type="InterPro" id="IPR038396">
    <property type="entry name" value="SpoIIAA-like_sf"/>
</dbReference>
<evidence type="ECO:0000313" key="2">
    <source>
        <dbReference type="Proteomes" id="UP001589838"/>
    </source>
</evidence>
<name>A0ABV6KHR3_9BACI</name>
<dbReference type="InterPro" id="IPR036513">
    <property type="entry name" value="STAS_dom_sf"/>
</dbReference>
<dbReference type="Gene3D" id="3.40.50.10600">
    <property type="entry name" value="SpoIIaa-like domains"/>
    <property type="match status" value="1"/>
</dbReference>
<dbReference type="RefSeq" id="WP_335963221.1">
    <property type="nucleotide sequence ID" value="NZ_JAXBLX010000044.1"/>
</dbReference>
<sequence length="117" mass="13607">MITIKPNNLDTVMEVVVNGKITKEDIEEFETEFKQELTQNHKENLLIAVHEIEGCSMQAIIEDLKFSAKHWKEFQKIAVFTDKKWIEVSSKLSNFVPGVDVKHFEFGERERALAWLA</sequence>
<proteinExistence type="predicted"/>
<organism evidence="1 2">
    <name type="scientific">Halalkalibacter kiskunsagensis</name>
    <dbReference type="NCBI Taxonomy" id="1548599"/>
    <lineage>
        <taxon>Bacteria</taxon>
        <taxon>Bacillati</taxon>
        <taxon>Bacillota</taxon>
        <taxon>Bacilli</taxon>
        <taxon>Bacillales</taxon>
        <taxon>Bacillaceae</taxon>
        <taxon>Halalkalibacter</taxon>
    </lineage>
</organism>
<dbReference type="SUPFAM" id="SSF52091">
    <property type="entry name" value="SpoIIaa-like"/>
    <property type="match status" value="1"/>
</dbReference>
<dbReference type="EMBL" id="JBHLUX010000082">
    <property type="protein sequence ID" value="MFC0472595.1"/>
    <property type="molecule type" value="Genomic_DNA"/>
</dbReference>
<comment type="caution">
    <text evidence="1">The sequence shown here is derived from an EMBL/GenBank/DDBJ whole genome shotgun (WGS) entry which is preliminary data.</text>
</comment>
<dbReference type="Pfam" id="PF11964">
    <property type="entry name" value="SpoIIAA-like"/>
    <property type="match status" value="1"/>
</dbReference>
<gene>
    <name evidence="1" type="ORF">ACFFHM_19430</name>
</gene>
<protein>
    <submittedName>
        <fullName evidence="1">STAS/SEC14 domain-containing protein</fullName>
    </submittedName>
</protein>
<reference evidence="1 2" key="1">
    <citation type="submission" date="2024-09" db="EMBL/GenBank/DDBJ databases">
        <authorList>
            <person name="Sun Q."/>
            <person name="Mori K."/>
        </authorList>
    </citation>
    <scope>NUCLEOTIDE SEQUENCE [LARGE SCALE GENOMIC DNA]</scope>
    <source>
        <strain evidence="1 2">NCAIM B.02610</strain>
    </source>
</reference>
<dbReference type="InterPro" id="IPR021866">
    <property type="entry name" value="SpoIIAA-like"/>
</dbReference>
<keyword evidence="2" id="KW-1185">Reference proteome</keyword>